<feature type="region of interest" description="Disordered" evidence="1">
    <location>
        <begin position="350"/>
        <end position="384"/>
    </location>
</feature>
<dbReference type="PROSITE" id="PS50254">
    <property type="entry name" value="REL_2"/>
    <property type="match status" value="1"/>
</dbReference>
<evidence type="ECO:0000313" key="4">
    <source>
        <dbReference type="Proteomes" id="UP001165121"/>
    </source>
</evidence>
<evidence type="ECO:0000256" key="1">
    <source>
        <dbReference type="SAM" id="MobiDB-lite"/>
    </source>
</evidence>
<dbReference type="PANTHER" id="PTHR45713">
    <property type="entry name" value="FTP DOMAIN-CONTAINING PROTEIN"/>
    <property type="match status" value="1"/>
</dbReference>
<dbReference type="GO" id="GO:0003700">
    <property type="term" value="F:DNA-binding transcription factor activity"/>
    <property type="evidence" value="ECO:0007669"/>
    <property type="project" value="InterPro"/>
</dbReference>
<dbReference type="InterPro" id="IPR008979">
    <property type="entry name" value="Galactose-bd-like_sf"/>
</dbReference>
<dbReference type="InterPro" id="IPR051941">
    <property type="entry name" value="BG_Antigen-Binding_Lectin"/>
</dbReference>
<accession>A0A9W6X4J5</accession>
<reference evidence="3" key="1">
    <citation type="submission" date="2023-04" db="EMBL/GenBank/DDBJ databases">
        <title>Phytophthora fragariaefolia NBRC 109709.</title>
        <authorList>
            <person name="Ichikawa N."/>
            <person name="Sato H."/>
            <person name="Tonouchi N."/>
        </authorList>
    </citation>
    <scope>NUCLEOTIDE SEQUENCE</scope>
    <source>
        <strain evidence="3">NBRC 109709</strain>
    </source>
</reference>
<dbReference type="GO" id="GO:0003677">
    <property type="term" value="F:DNA binding"/>
    <property type="evidence" value="ECO:0007669"/>
    <property type="project" value="InterPro"/>
</dbReference>
<feature type="region of interest" description="Disordered" evidence="1">
    <location>
        <begin position="877"/>
        <end position="898"/>
    </location>
</feature>
<dbReference type="EMBL" id="BSXT01000568">
    <property type="protein sequence ID" value="GMF30105.1"/>
    <property type="molecule type" value="Genomic_DNA"/>
</dbReference>
<dbReference type="InterPro" id="IPR011539">
    <property type="entry name" value="RHD_DNA_bind_dom"/>
</dbReference>
<feature type="domain" description="RHD" evidence="2">
    <location>
        <begin position="723"/>
        <end position="749"/>
    </location>
</feature>
<organism evidence="3 4">
    <name type="scientific">Phytophthora fragariaefolia</name>
    <dbReference type="NCBI Taxonomy" id="1490495"/>
    <lineage>
        <taxon>Eukaryota</taxon>
        <taxon>Sar</taxon>
        <taxon>Stramenopiles</taxon>
        <taxon>Oomycota</taxon>
        <taxon>Peronosporomycetes</taxon>
        <taxon>Peronosporales</taxon>
        <taxon>Peronosporaceae</taxon>
        <taxon>Phytophthora</taxon>
    </lineage>
</organism>
<feature type="compositionally biased region" description="Basic and acidic residues" evidence="1">
    <location>
        <begin position="350"/>
        <end position="363"/>
    </location>
</feature>
<dbReference type="AlphaFoldDB" id="A0A9W6X4J5"/>
<dbReference type="OrthoDB" id="547680at2759"/>
<evidence type="ECO:0000313" key="3">
    <source>
        <dbReference type="EMBL" id="GMF30105.1"/>
    </source>
</evidence>
<dbReference type="SUPFAM" id="SSF49785">
    <property type="entry name" value="Galactose-binding domain-like"/>
    <property type="match status" value="1"/>
</dbReference>
<sequence length="898" mass="100788">MQQIRLKLKELSLGTHPRQSNNPSVFWDLVELFDEYLPLLLSIQRYHSESHSDGSTPPYLLTIYPPMFYGFDDMDLLTDRLVGKQHRLPFCIPVELVLVLRTMGQLHARHAENQTEQMSGTLTLAAWPKMQHAEASWQSAESFFRWAGTYSEEVTKTISSNDSSTRPIWKFFEVMSAHKIAIYFCESLLRLRTPQLPPEPSQNQNTSFAQFAHEIQLLHHIHLTEAIDQKKVLLGASRDRLGITWSPLALGTCVSVDLLTTRKMGPVFSDEEKAAKDNEANNYVSPFLVEVIAANVQEACLHSKFEEQQQSIETEVILTKTTQPEKIDIASASKGLTAYRIVTKPEFQQEDRLDLHVDQEPSKVKPSGSGQLIQRPSSATQQSSGWVTMNYGGKLLHFEKSINHPHTNSLAAVIDSSQRKSDSIQNDSHLVSRLAKPRPSSSPCYLSSKRVPKLHDHETLSSKRQVGNVKMWAPTRASCALCERRFMRSSLPGVVLMKRIFDLRRKWGVIQDSKKYNTASVLYGTGNVCLICQEILAFEEGKQSPDPTYSKSLYEQQVNGRKVEPPTATASGMGPNEDAEITRMIHDSILCQWHQQLSSRLEGNNLQDIAVNKRARQSSTVYSMKAQNALNPDTNRCAHTKEEFQPWWEIDLANYVEVHSVKVYLRDEVSHLYAAARSLSVNPGRHTTGVYPLHISVSMKTGVGRDCDDIIASCVSSLCITEKTGPPIEWEAPHKSRGRFVRIQCEGRAILHIERVHVYVAKAPVKVVNDPLVMRQHVRQVLQRTAFRASVIATTATPASASNKVAVAAEPSPKTKASAVGARSSQRRRSQVALNKAENESQPPTALFFDPERAEKKRISSLYARFKSLLDARAKYVAPEAESDEEPSGSVNEAHTKK</sequence>
<dbReference type="PANTHER" id="PTHR45713:SF6">
    <property type="entry name" value="F5_8 TYPE C DOMAIN-CONTAINING PROTEIN"/>
    <property type="match status" value="1"/>
</dbReference>
<dbReference type="Gene3D" id="2.60.120.260">
    <property type="entry name" value="Galactose-binding domain-like"/>
    <property type="match status" value="1"/>
</dbReference>
<keyword evidence="4" id="KW-1185">Reference proteome</keyword>
<comment type="caution">
    <text evidence="3">The sequence shown here is derived from an EMBL/GenBank/DDBJ whole genome shotgun (WGS) entry which is preliminary data.</text>
</comment>
<evidence type="ECO:0000259" key="2">
    <source>
        <dbReference type="PROSITE" id="PS50254"/>
    </source>
</evidence>
<proteinExistence type="predicted"/>
<feature type="compositionally biased region" description="Polar residues" evidence="1">
    <location>
        <begin position="368"/>
        <end position="384"/>
    </location>
</feature>
<gene>
    <name evidence="3" type="ORF">Pfra01_000657500</name>
</gene>
<feature type="region of interest" description="Disordered" evidence="1">
    <location>
        <begin position="802"/>
        <end position="852"/>
    </location>
</feature>
<feature type="compositionally biased region" description="Polar residues" evidence="1">
    <location>
        <begin position="889"/>
        <end position="898"/>
    </location>
</feature>
<feature type="region of interest" description="Disordered" evidence="1">
    <location>
        <begin position="422"/>
        <end position="446"/>
    </location>
</feature>
<name>A0A9W6X4J5_9STRA</name>
<dbReference type="Proteomes" id="UP001165121">
    <property type="component" value="Unassembled WGS sequence"/>
</dbReference>
<protein>
    <submittedName>
        <fullName evidence="3">Unnamed protein product</fullName>
    </submittedName>
</protein>